<feature type="transmembrane region" description="Helical" evidence="1">
    <location>
        <begin position="195"/>
        <end position="214"/>
    </location>
</feature>
<sequence length="279" mass="30722">MAAGTLLVYDYILTFPKEVDLVWRAKWTIGKSLFLLLRYGAWVDVVIFTYGHVVQETSPVSCHWAMYGALCSAPLMYLLGCLVLALRTWAIWNRTSVCGALLAIAWIANAGLTLYITAEVGRLSVTTSPPYPGGTSFDPPGCGPIVTSEGMAKLFVWQTGLAIYELVIFILTIARGIRYLTKPAPLLMVLYRDAFWGNTCIFVLAVVGGLLARADAPSYFWPYLIGFSCYFMIPCKIILNLREVTSDIDGWDLTTVPVPTTGRTTSSESSNWDVSLSQA</sequence>
<dbReference type="EMBL" id="KV423965">
    <property type="protein sequence ID" value="KZT57305.1"/>
    <property type="molecule type" value="Genomic_DNA"/>
</dbReference>
<dbReference type="AlphaFoldDB" id="A0A165FWU6"/>
<feature type="transmembrane region" description="Helical" evidence="1">
    <location>
        <begin position="33"/>
        <end position="52"/>
    </location>
</feature>
<dbReference type="Proteomes" id="UP000076842">
    <property type="component" value="Unassembled WGS sequence"/>
</dbReference>
<evidence type="ECO:0000256" key="1">
    <source>
        <dbReference type="SAM" id="Phobius"/>
    </source>
</evidence>
<organism evidence="3 4">
    <name type="scientific">Calocera cornea HHB12733</name>
    <dbReference type="NCBI Taxonomy" id="1353952"/>
    <lineage>
        <taxon>Eukaryota</taxon>
        <taxon>Fungi</taxon>
        <taxon>Dikarya</taxon>
        <taxon>Basidiomycota</taxon>
        <taxon>Agaricomycotina</taxon>
        <taxon>Dacrymycetes</taxon>
        <taxon>Dacrymycetales</taxon>
        <taxon>Dacrymycetaceae</taxon>
        <taxon>Calocera</taxon>
    </lineage>
</organism>
<keyword evidence="1" id="KW-0472">Membrane</keyword>
<gene>
    <name evidence="3" type="ORF">CALCODRAFT_286079</name>
</gene>
<reference evidence="3 4" key="1">
    <citation type="journal article" date="2016" name="Mol. Biol. Evol.">
        <title>Comparative Genomics of Early-Diverging Mushroom-Forming Fungi Provides Insights into the Origins of Lignocellulose Decay Capabilities.</title>
        <authorList>
            <person name="Nagy L.G."/>
            <person name="Riley R."/>
            <person name="Tritt A."/>
            <person name="Adam C."/>
            <person name="Daum C."/>
            <person name="Floudas D."/>
            <person name="Sun H."/>
            <person name="Yadav J.S."/>
            <person name="Pangilinan J."/>
            <person name="Larsson K.H."/>
            <person name="Matsuura K."/>
            <person name="Barry K."/>
            <person name="Labutti K."/>
            <person name="Kuo R."/>
            <person name="Ohm R.A."/>
            <person name="Bhattacharya S.S."/>
            <person name="Shirouzu T."/>
            <person name="Yoshinaga Y."/>
            <person name="Martin F.M."/>
            <person name="Grigoriev I.V."/>
            <person name="Hibbett D.S."/>
        </authorList>
    </citation>
    <scope>NUCLEOTIDE SEQUENCE [LARGE SCALE GENOMIC DNA]</scope>
    <source>
        <strain evidence="3 4">HHB12733</strain>
    </source>
</reference>
<feature type="transmembrane region" description="Helical" evidence="1">
    <location>
        <begin position="154"/>
        <end position="174"/>
    </location>
</feature>
<keyword evidence="1" id="KW-0812">Transmembrane</keyword>
<dbReference type="InParanoid" id="A0A165FWU6"/>
<dbReference type="Pfam" id="PF20151">
    <property type="entry name" value="DUF6533"/>
    <property type="match status" value="1"/>
</dbReference>
<keyword evidence="1" id="KW-1133">Transmembrane helix</keyword>
<accession>A0A165FWU6</accession>
<evidence type="ECO:0000313" key="3">
    <source>
        <dbReference type="EMBL" id="KZT57305.1"/>
    </source>
</evidence>
<dbReference type="InterPro" id="IPR045340">
    <property type="entry name" value="DUF6533"/>
</dbReference>
<proteinExistence type="predicted"/>
<evidence type="ECO:0000313" key="4">
    <source>
        <dbReference type="Proteomes" id="UP000076842"/>
    </source>
</evidence>
<evidence type="ECO:0000259" key="2">
    <source>
        <dbReference type="Pfam" id="PF20151"/>
    </source>
</evidence>
<dbReference type="OrthoDB" id="3350812at2759"/>
<feature type="transmembrane region" description="Helical" evidence="1">
    <location>
        <begin position="98"/>
        <end position="118"/>
    </location>
</feature>
<protein>
    <recommendedName>
        <fullName evidence="2">DUF6533 domain-containing protein</fullName>
    </recommendedName>
</protein>
<name>A0A165FWU6_9BASI</name>
<feature type="transmembrane region" description="Helical" evidence="1">
    <location>
        <begin position="64"/>
        <end position="86"/>
    </location>
</feature>
<keyword evidence="4" id="KW-1185">Reference proteome</keyword>
<dbReference type="STRING" id="1353952.A0A165FWU6"/>
<feature type="domain" description="DUF6533" evidence="2">
    <location>
        <begin position="1"/>
        <end position="41"/>
    </location>
</feature>
<feature type="transmembrane region" description="Helical" evidence="1">
    <location>
        <begin position="220"/>
        <end position="239"/>
    </location>
</feature>